<dbReference type="InterPro" id="IPR012977">
    <property type="entry name" value="SDA1_N"/>
</dbReference>
<accession>A0A8J6BY89</accession>
<feature type="region of interest" description="Disordered" evidence="8">
    <location>
        <begin position="495"/>
        <end position="559"/>
    </location>
</feature>
<organism evidence="11 12">
    <name type="scientific">Carpediemonas membranifera</name>
    <dbReference type="NCBI Taxonomy" id="201153"/>
    <lineage>
        <taxon>Eukaryota</taxon>
        <taxon>Metamonada</taxon>
        <taxon>Carpediemonas-like organisms</taxon>
        <taxon>Carpediemonas</taxon>
    </lineage>
</organism>
<evidence type="ECO:0000256" key="2">
    <source>
        <dbReference type="ARBA" id="ARBA00022448"/>
    </source>
</evidence>
<gene>
    <name evidence="11" type="ORF">J8273_4353</name>
</gene>
<dbReference type="Pfam" id="PF05285">
    <property type="entry name" value="SDA1_dom"/>
    <property type="match status" value="1"/>
</dbReference>
<feature type="domain" description="SDA1 middle" evidence="9">
    <location>
        <begin position="523"/>
        <end position="616"/>
    </location>
</feature>
<dbReference type="InterPro" id="IPR027312">
    <property type="entry name" value="Sda1"/>
</dbReference>
<dbReference type="PANTHER" id="PTHR12730:SF0">
    <property type="entry name" value="PROTEIN SDA1 HOMOLOG"/>
    <property type="match status" value="1"/>
</dbReference>
<evidence type="ECO:0000313" key="11">
    <source>
        <dbReference type="EMBL" id="KAG9394251.1"/>
    </source>
</evidence>
<comment type="caution">
    <text evidence="11">The sequence shown here is derived from an EMBL/GenBank/DDBJ whole genome shotgun (WGS) entry which is preliminary data.</text>
</comment>
<comment type="similarity">
    <text evidence="1 6">Belongs to the SDA1 family.</text>
</comment>
<evidence type="ECO:0000259" key="9">
    <source>
        <dbReference type="Pfam" id="PF05285"/>
    </source>
</evidence>
<keyword evidence="7" id="KW-0175">Coiled coil</keyword>
<feature type="compositionally biased region" description="Basic and acidic residues" evidence="8">
    <location>
        <begin position="536"/>
        <end position="559"/>
    </location>
</feature>
<keyword evidence="12" id="KW-1185">Reference proteome</keyword>
<keyword evidence="2 6" id="KW-0813">Transport</keyword>
<feature type="compositionally biased region" description="Basic residues" evidence="8">
    <location>
        <begin position="658"/>
        <end position="668"/>
    </location>
</feature>
<keyword evidence="3 6" id="KW-0690">Ribosome biogenesis</keyword>
<feature type="coiled-coil region" evidence="7">
    <location>
        <begin position="252"/>
        <end position="279"/>
    </location>
</feature>
<dbReference type="AlphaFoldDB" id="A0A8J6BY89"/>
<feature type="region of interest" description="Disordered" evidence="8">
    <location>
        <begin position="606"/>
        <end position="687"/>
    </location>
</feature>
<dbReference type="EMBL" id="JAHDYR010000016">
    <property type="protein sequence ID" value="KAG9394251.1"/>
    <property type="molecule type" value="Genomic_DNA"/>
</dbReference>
<keyword evidence="5 6" id="KW-0539">Nucleus</keyword>
<dbReference type="GO" id="GO:0042273">
    <property type="term" value="P:ribosomal large subunit biogenesis"/>
    <property type="evidence" value="ECO:0007669"/>
    <property type="project" value="UniProtKB-UniRule"/>
</dbReference>
<evidence type="ECO:0000259" key="10">
    <source>
        <dbReference type="Pfam" id="PF08158"/>
    </source>
</evidence>
<dbReference type="GO" id="GO:0000055">
    <property type="term" value="P:ribosomal large subunit export from nucleus"/>
    <property type="evidence" value="ECO:0007669"/>
    <property type="project" value="UniProtKB-UniRule"/>
</dbReference>
<name>A0A8J6BY89_9EUKA</name>
<feature type="compositionally biased region" description="Basic and acidic residues" evidence="8">
    <location>
        <begin position="607"/>
        <end position="621"/>
    </location>
</feature>
<evidence type="ECO:0000256" key="6">
    <source>
        <dbReference type="RuleBase" id="RU365057"/>
    </source>
</evidence>
<reference evidence="11" key="1">
    <citation type="submission" date="2021-05" db="EMBL/GenBank/DDBJ databases">
        <title>A free-living protist that lacks canonical eukaryotic 1 DNA replication and segregation systems.</title>
        <authorList>
            <person name="Salas-Leiva D.E."/>
            <person name="Tromer E.C."/>
            <person name="Curtis B.A."/>
            <person name="Jerlstrom-Hultqvist J."/>
            <person name="Kolisko M."/>
            <person name="Yi Z."/>
            <person name="Salas-Leiva J.S."/>
            <person name="Gallot-Lavallee L."/>
            <person name="Kops G.J.P.L."/>
            <person name="Archibald J.M."/>
            <person name="Simpson A.G.B."/>
            <person name="Roger A.J."/>
        </authorList>
    </citation>
    <scope>NUCLEOTIDE SEQUENCE</scope>
    <source>
        <strain evidence="11">BICM</strain>
    </source>
</reference>
<sequence length="687" mass="78533">MEDAEPTILDLHDLQRFAKQDPDGYKEEFLAQKSHFEARVELFKANDQHTSSDLINLVRFIAQMATVYKEYTREIYDALLSLSTERSQTMHPDVRLAIVQSLGLIHNRECLTQDDFLTLMPHFFDLYAIEDKGLRQATYNFILRRIQRKYSNSTAVLTHVIHSVNRDELSIARTSIRLLIDLYKKKVYEGNRLANLVNAIAEACFHREEVMVREALAFFSDQDKLAEEKDTLDIERGITGLAHQIQREMLTIQKATKNKKKRERKIEAMQAQLERKKRTANPQETDETIRHTNNAIALLRDSESFAERLVTVTLARSKLKLKTRLATLRLLSLVIAQDGLFIEEFFVYIERYVKARQSEVTMVMAVLSQAVNPEVPPAALQPIVRKIANEFIQEGMRTEFPTIGLNTIREIASRQPLVFDEDNKELLQELVEYRRHKDKGVSSAAGGLLSFYRMVNPAILPGNMRGRQAAFEERHGMIEGVQFGRMAKPATSLEGADMLDPEKPEEAGEGAGWGVYSDSDSDSDVWVEEAPDEEDVKAYEAEQEAARQRGEAEETGPRADTVRILTDDDFRRLDEIKAQRTVMELGKSVGVEVDPERLLANAKHVRMSKEEMVAHSKDNLPTEHGSSRGKNKGGGSSNQVKTKNKNQVMIAHSERVKNKQFRSARVKRLVADKHADWQRRKYKPKTR</sequence>
<dbReference type="GO" id="GO:0015031">
    <property type="term" value="P:protein transport"/>
    <property type="evidence" value="ECO:0007669"/>
    <property type="project" value="UniProtKB-KW"/>
</dbReference>
<proteinExistence type="inferred from homology"/>
<dbReference type="PANTHER" id="PTHR12730">
    <property type="entry name" value="HSDA/SDA1-RELATED"/>
    <property type="match status" value="1"/>
</dbReference>
<dbReference type="GO" id="GO:0005730">
    <property type="term" value="C:nucleolus"/>
    <property type="evidence" value="ECO:0007669"/>
    <property type="project" value="UniProtKB-SubCell"/>
</dbReference>
<evidence type="ECO:0000256" key="4">
    <source>
        <dbReference type="ARBA" id="ARBA00022927"/>
    </source>
</evidence>
<feature type="domain" description="SDA1 N-terminal" evidence="10">
    <location>
        <begin position="60"/>
        <end position="437"/>
    </location>
</feature>
<evidence type="ECO:0000256" key="8">
    <source>
        <dbReference type="SAM" id="MobiDB-lite"/>
    </source>
</evidence>
<evidence type="ECO:0000256" key="1">
    <source>
        <dbReference type="ARBA" id="ARBA00005783"/>
    </source>
</evidence>
<evidence type="ECO:0000313" key="12">
    <source>
        <dbReference type="Proteomes" id="UP000717585"/>
    </source>
</evidence>
<dbReference type="OrthoDB" id="2196187at2759"/>
<dbReference type="Proteomes" id="UP000717585">
    <property type="component" value="Unassembled WGS sequence"/>
</dbReference>
<evidence type="ECO:0000256" key="7">
    <source>
        <dbReference type="SAM" id="Coils"/>
    </source>
</evidence>
<dbReference type="InterPro" id="IPR016024">
    <property type="entry name" value="ARM-type_fold"/>
</dbReference>
<feature type="compositionally biased region" description="Acidic residues" evidence="8">
    <location>
        <begin position="519"/>
        <end position="535"/>
    </location>
</feature>
<dbReference type="InterPro" id="IPR007949">
    <property type="entry name" value="SDA1_MD"/>
</dbReference>
<evidence type="ECO:0000256" key="5">
    <source>
        <dbReference type="ARBA" id="ARBA00023242"/>
    </source>
</evidence>
<comment type="function">
    <text evidence="6">Required for 60S pre-ribosomal subunits export to the cytoplasm.</text>
</comment>
<feature type="compositionally biased region" description="Basic and acidic residues" evidence="8">
    <location>
        <begin position="669"/>
        <end position="679"/>
    </location>
</feature>
<dbReference type="SUPFAM" id="SSF48371">
    <property type="entry name" value="ARM repeat"/>
    <property type="match status" value="1"/>
</dbReference>
<protein>
    <recommendedName>
        <fullName evidence="6">Protein SDA1</fullName>
    </recommendedName>
</protein>
<comment type="subcellular location">
    <subcellularLocation>
        <location evidence="6">Nucleus</location>
        <location evidence="6">Nucleolus</location>
    </subcellularLocation>
</comment>
<keyword evidence="4 6" id="KW-0653">Protein transport</keyword>
<dbReference type="Pfam" id="PF08158">
    <property type="entry name" value="SDA1_HEAT"/>
    <property type="match status" value="1"/>
</dbReference>
<evidence type="ECO:0000256" key="3">
    <source>
        <dbReference type="ARBA" id="ARBA00022517"/>
    </source>
</evidence>